<dbReference type="InterPro" id="IPR017896">
    <property type="entry name" value="4Fe4S_Fe-S-bd"/>
</dbReference>
<dbReference type="InterPro" id="IPR004108">
    <property type="entry name" value="Fe_hydrogenase_lsu_C"/>
</dbReference>
<dbReference type="AlphaFoldDB" id="A0A1M6GH22"/>
<dbReference type="Pfam" id="PF02906">
    <property type="entry name" value="Fe_hyd_lg_C"/>
    <property type="match status" value="1"/>
</dbReference>
<gene>
    <name evidence="2" type="ORF">SAMN02745163_01285</name>
</gene>
<dbReference type="Gene3D" id="3.30.70.20">
    <property type="match status" value="1"/>
</dbReference>
<dbReference type="InterPro" id="IPR009016">
    <property type="entry name" value="Fe_hydrogenase"/>
</dbReference>
<dbReference type="EMBL" id="FQZB01000006">
    <property type="protein sequence ID" value="SHJ09162.1"/>
    <property type="molecule type" value="Genomic_DNA"/>
</dbReference>
<evidence type="ECO:0000313" key="2">
    <source>
        <dbReference type="EMBL" id="SHJ09162.1"/>
    </source>
</evidence>
<dbReference type="PANTHER" id="PTHR11615">
    <property type="entry name" value="NITRATE, FORMATE, IRON DEHYDROGENASE"/>
    <property type="match status" value="1"/>
</dbReference>
<sequence length="449" mass="49630">MHEKYYDLFDTLVKAYYNGNFEDALEKIMVCHEKSPQETFAIICSICGVKLEFDNDYVYNLKKAITHYSVNKRLIEKLDGCVTDCPPDKDKKFNCQAACPFNAIIYDEKSKSTQIDTDNCLNCGLCVSACKGGRILDKIEFLPVADLIKNNKTVIAAVAPAIMGQFGDDVTMDQLRAAFIEIGFTDMIEVAFAADMLTIKEAVEFDKHVNSPSDFMITSCCCPMWVGMLKKVYKDLVPNLSPSVSPMIAAGRVIKSLNEDAKVVFIGPCIAKKAEAKDKDIVGAIDFVLTFQEVENIFKALDIKPEFLEGIPSKDYTARGGRLYARTGGVSEAVSDMVEELYPNKHKYFSSVKADGIKDCKELLEKALKGEVKASFVEGMGCEGGCVGGPKALIPADKGKDAVNEYAYGSPIKIATHSDTLDVVFNKLGITSLKDFEDKDKIQIFEREF</sequence>
<proteinExistence type="predicted"/>
<dbReference type="RefSeq" id="WP_072985857.1">
    <property type="nucleotide sequence ID" value="NZ_FQZB01000006.1"/>
</dbReference>
<evidence type="ECO:0000313" key="3">
    <source>
        <dbReference type="Proteomes" id="UP000184310"/>
    </source>
</evidence>
<dbReference type="STRING" id="1121302.SAMN02745163_01285"/>
<reference evidence="2 3" key="1">
    <citation type="submission" date="2016-11" db="EMBL/GenBank/DDBJ databases">
        <authorList>
            <person name="Jaros S."/>
            <person name="Januszkiewicz K."/>
            <person name="Wedrychowicz H."/>
        </authorList>
    </citation>
    <scope>NUCLEOTIDE SEQUENCE [LARGE SCALE GENOMIC DNA]</scope>
    <source>
        <strain evidence="2 3">DSM 21758</strain>
    </source>
</reference>
<evidence type="ECO:0000259" key="1">
    <source>
        <dbReference type="PROSITE" id="PS51379"/>
    </source>
</evidence>
<organism evidence="2 3">
    <name type="scientific">Clostridium cavendishii DSM 21758</name>
    <dbReference type="NCBI Taxonomy" id="1121302"/>
    <lineage>
        <taxon>Bacteria</taxon>
        <taxon>Bacillati</taxon>
        <taxon>Bacillota</taxon>
        <taxon>Clostridia</taxon>
        <taxon>Eubacteriales</taxon>
        <taxon>Clostridiaceae</taxon>
        <taxon>Clostridium</taxon>
    </lineage>
</organism>
<name>A0A1M6GH22_9CLOT</name>
<dbReference type="Proteomes" id="UP000184310">
    <property type="component" value="Unassembled WGS sequence"/>
</dbReference>
<dbReference type="InterPro" id="IPR050340">
    <property type="entry name" value="Cytosolic_Fe-S_CAF"/>
</dbReference>
<protein>
    <submittedName>
        <fullName evidence="2">Iron only hydrogenase large subunit, C-terminal domain</fullName>
    </submittedName>
</protein>
<dbReference type="SUPFAM" id="SSF53920">
    <property type="entry name" value="Fe-only hydrogenase"/>
    <property type="match status" value="1"/>
</dbReference>
<dbReference type="OrthoDB" id="9798098at2"/>
<dbReference type="Pfam" id="PF12838">
    <property type="entry name" value="Fer4_7"/>
    <property type="match status" value="1"/>
</dbReference>
<dbReference type="Gene3D" id="3.40.950.10">
    <property type="entry name" value="Fe-only Hydrogenase (Larger Subunit), Chain L, domain 3"/>
    <property type="match status" value="1"/>
</dbReference>
<feature type="domain" description="4Fe-4S ferredoxin-type" evidence="1">
    <location>
        <begin position="111"/>
        <end position="141"/>
    </location>
</feature>
<accession>A0A1M6GH22</accession>
<keyword evidence="3" id="KW-1185">Reference proteome</keyword>
<dbReference type="PROSITE" id="PS51379">
    <property type="entry name" value="4FE4S_FER_2"/>
    <property type="match status" value="1"/>
</dbReference>
<dbReference type="SUPFAM" id="SSF54862">
    <property type="entry name" value="4Fe-4S ferredoxins"/>
    <property type="match status" value="1"/>
</dbReference>